<proteinExistence type="predicted"/>
<dbReference type="InterPro" id="IPR001969">
    <property type="entry name" value="Aspartic_peptidase_AS"/>
</dbReference>
<keyword evidence="3" id="KW-1185">Reference proteome</keyword>
<protein>
    <submittedName>
        <fullName evidence="2">TIGR02281 family clan AA aspartic protease</fullName>
        <ecNumber evidence="2">3.4.23.-</ecNumber>
    </submittedName>
</protein>
<keyword evidence="2" id="KW-0378">Hydrolase</keyword>
<dbReference type="GO" id="GO:0006508">
    <property type="term" value="P:proteolysis"/>
    <property type="evidence" value="ECO:0007669"/>
    <property type="project" value="UniProtKB-KW"/>
</dbReference>
<dbReference type="SUPFAM" id="SSF50630">
    <property type="entry name" value="Acid proteases"/>
    <property type="match status" value="1"/>
</dbReference>
<keyword evidence="1" id="KW-1133">Transmembrane helix</keyword>
<accession>A0AAW9S511</accession>
<dbReference type="GO" id="GO:0004190">
    <property type="term" value="F:aspartic-type endopeptidase activity"/>
    <property type="evidence" value="ECO:0007669"/>
    <property type="project" value="InterPro"/>
</dbReference>
<dbReference type="AlphaFoldDB" id="A0AAW9S511"/>
<dbReference type="Proteomes" id="UP001428774">
    <property type="component" value="Unassembled WGS sequence"/>
</dbReference>
<dbReference type="PROSITE" id="PS00141">
    <property type="entry name" value="ASP_PROTEASE"/>
    <property type="match status" value="1"/>
</dbReference>
<dbReference type="EC" id="3.4.23.-" evidence="2"/>
<name>A0AAW9S511_9RHOB</name>
<dbReference type="Pfam" id="PF13975">
    <property type="entry name" value="gag-asp_proteas"/>
    <property type="match status" value="1"/>
</dbReference>
<sequence>MSGDQIGNLIYLSVLGAALLTWLLVRGRLNLNKMAQHMAAWVLIFFGTIAAIGLWEDVRSTVLPRQSVFGEEGRIELPRAEDGHYYITLEVNGTPTRFVVDTGASAVVLTARDAQRAGLATGDLVFLSSAMTANGSVRTAPVTLDSLALGPIVDRRMPAYVNGGEMETSLLGMTYLDRFARVEIANDRMILQR</sequence>
<keyword evidence="1" id="KW-0472">Membrane</keyword>
<dbReference type="CDD" id="cd05483">
    <property type="entry name" value="retropepsin_like_bacteria"/>
    <property type="match status" value="1"/>
</dbReference>
<evidence type="ECO:0000313" key="3">
    <source>
        <dbReference type="Proteomes" id="UP001428774"/>
    </source>
</evidence>
<dbReference type="Gene3D" id="2.40.70.10">
    <property type="entry name" value="Acid Proteases"/>
    <property type="match status" value="1"/>
</dbReference>
<evidence type="ECO:0000313" key="2">
    <source>
        <dbReference type="EMBL" id="MEN9059934.1"/>
    </source>
</evidence>
<evidence type="ECO:0000256" key="1">
    <source>
        <dbReference type="SAM" id="Phobius"/>
    </source>
</evidence>
<dbReference type="EMBL" id="JBDNCH010000002">
    <property type="protein sequence ID" value="MEN9059934.1"/>
    <property type="molecule type" value="Genomic_DNA"/>
</dbReference>
<feature type="transmembrane region" description="Helical" evidence="1">
    <location>
        <begin position="37"/>
        <end position="55"/>
    </location>
</feature>
<dbReference type="InterPro" id="IPR021109">
    <property type="entry name" value="Peptidase_aspartic_dom_sf"/>
</dbReference>
<gene>
    <name evidence="2" type="ORF">ABFB10_01725</name>
</gene>
<dbReference type="InterPro" id="IPR034122">
    <property type="entry name" value="Retropepsin-like_bacterial"/>
</dbReference>
<reference evidence="2 3" key="1">
    <citation type="submission" date="2024-05" db="EMBL/GenBank/DDBJ databases">
        <title>Genome sequence of Ponticoccus litoralis KCCM 90028.</title>
        <authorList>
            <person name="Kim J.M."/>
            <person name="Lee J.K."/>
            <person name="Choi B.J."/>
            <person name="Bayburt H."/>
            <person name="Baek J.H."/>
            <person name="Jeon C.O."/>
        </authorList>
    </citation>
    <scope>NUCLEOTIDE SEQUENCE [LARGE SCALE GENOMIC DNA]</scope>
    <source>
        <strain evidence="2 3">KCCM 90028</strain>
    </source>
</reference>
<comment type="caution">
    <text evidence="2">The sequence shown here is derived from an EMBL/GenBank/DDBJ whole genome shotgun (WGS) entry which is preliminary data.</text>
</comment>
<dbReference type="NCBIfam" id="TIGR02281">
    <property type="entry name" value="clan_AA_DTGA"/>
    <property type="match status" value="1"/>
</dbReference>
<feature type="transmembrane region" description="Helical" evidence="1">
    <location>
        <begin position="6"/>
        <end position="25"/>
    </location>
</feature>
<keyword evidence="1" id="KW-0812">Transmembrane</keyword>
<organism evidence="2 3">
    <name type="scientific">Ponticoccus litoralis</name>
    <dbReference type="NCBI Taxonomy" id="422297"/>
    <lineage>
        <taxon>Bacteria</taxon>
        <taxon>Pseudomonadati</taxon>
        <taxon>Pseudomonadota</taxon>
        <taxon>Alphaproteobacteria</taxon>
        <taxon>Rhodobacterales</taxon>
        <taxon>Roseobacteraceae</taxon>
        <taxon>Ponticoccus</taxon>
    </lineage>
</organism>
<dbReference type="InterPro" id="IPR011969">
    <property type="entry name" value="Clan_AA_Asp_peptidase_C"/>
</dbReference>
<keyword evidence="2" id="KW-0645">Protease</keyword>
<dbReference type="RefSeq" id="WP_347165067.1">
    <property type="nucleotide sequence ID" value="NZ_JBDNCH010000002.1"/>
</dbReference>